<keyword evidence="5 9" id="KW-0812">Transmembrane</keyword>
<evidence type="ECO:0000256" key="9">
    <source>
        <dbReference type="SAM" id="Phobius"/>
    </source>
</evidence>
<gene>
    <name evidence="10" type="primary">dctA-2</name>
    <name evidence="10" type="ORF">GCM10011491_08170</name>
</gene>
<evidence type="ECO:0000256" key="1">
    <source>
        <dbReference type="ARBA" id="ARBA00004429"/>
    </source>
</evidence>
<reference evidence="10" key="2">
    <citation type="submission" date="2020-09" db="EMBL/GenBank/DDBJ databases">
        <authorList>
            <person name="Sun Q."/>
            <person name="Zhou Y."/>
        </authorList>
    </citation>
    <scope>NUCLEOTIDE SEQUENCE</scope>
    <source>
        <strain evidence="10">CGMCC 1.15082</strain>
    </source>
</reference>
<evidence type="ECO:0000313" key="11">
    <source>
        <dbReference type="Proteomes" id="UP000646478"/>
    </source>
</evidence>
<dbReference type="PRINTS" id="PR00173">
    <property type="entry name" value="EDTRNSPORT"/>
</dbReference>
<dbReference type="Gene3D" id="1.10.3860.10">
    <property type="entry name" value="Sodium:dicarboxylate symporter"/>
    <property type="match status" value="1"/>
</dbReference>
<dbReference type="EMBL" id="BMHH01000002">
    <property type="protein sequence ID" value="GGA83095.1"/>
    <property type="molecule type" value="Genomic_DNA"/>
</dbReference>
<keyword evidence="6" id="KW-0769">Symport</keyword>
<evidence type="ECO:0000313" key="10">
    <source>
        <dbReference type="EMBL" id="GGA83095.1"/>
    </source>
</evidence>
<dbReference type="SUPFAM" id="SSF118215">
    <property type="entry name" value="Proton glutamate symport protein"/>
    <property type="match status" value="1"/>
</dbReference>
<keyword evidence="4" id="KW-1003">Cell membrane</keyword>
<comment type="subcellular location">
    <subcellularLocation>
        <location evidence="1">Cell inner membrane</location>
        <topology evidence="1">Multi-pass membrane protein</topology>
    </subcellularLocation>
</comment>
<dbReference type="GO" id="GO:0015366">
    <property type="term" value="F:malate:proton symporter activity"/>
    <property type="evidence" value="ECO:0007669"/>
    <property type="project" value="TreeGrafter"/>
</dbReference>
<sequence>MKELGRIGVKSLIYFEVASTIALLVGLAVVNIIRPGDGMNVDVSALDTNTVSQYTQMAEKRDGLIGFVVHTVPESVVDAFARGDILQLLFFGVLFGIALSQIGPRARPAVAFMESFLTAVFRVVSIIMRVAPVGAFGAMAFTVGTYGMESLVSLGKVLACVYITCILFVVLVFGLAARLSGFGLWKFLNFIRDEIFTVAGTCSSESVLPQMMRKLEAAGVPRAVVGLVVPGGLSFNADGSAIYFTIAALFIAQATDTPLTLLQQMTILGVLMLTSKGSAGVAGAGFVTLAATLAAMHSIPVGGLVLLLGVDRFMAEARSVTNTIGNAIGAVVVAAWDGCLDREKLTLALDGHAVLSDDQETVENEQGLVGAAAF</sequence>
<feature type="transmembrane region" description="Helical" evidence="9">
    <location>
        <begin position="12"/>
        <end position="33"/>
    </location>
</feature>
<keyword evidence="3" id="KW-0813">Transport</keyword>
<evidence type="ECO:0000256" key="6">
    <source>
        <dbReference type="ARBA" id="ARBA00022847"/>
    </source>
</evidence>
<accession>A0A916WBJ5</accession>
<proteinExistence type="inferred from homology"/>
<dbReference type="GO" id="GO:0015138">
    <property type="term" value="F:fumarate transmembrane transporter activity"/>
    <property type="evidence" value="ECO:0007669"/>
    <property type="project" value="TreeGrafter"/>
</dbReference>
<feature type="transmembrane region" description="Helical" evidence="9">
    <location>
        <begin position="241"/>
        <end position="261"/>
    </location>
</feature>
<evidence type="ECO:0000256" key="7">
    <source>
        <dbReference type="ARBA" id="ARBA00022989"/>
    </source>
</evidence>
<keyword evidence="7 9" id="KW-1133">Transmembrane helix</keyword>
<dbReference type="Pfam" id="PF00375">
    <property type="entry name" value="SDF"/>
    <property type="match status" value="1"/>
</dbReference>
<evidence type="ECO:0000256" key="8">
    <source>
        <dbReference type="ARBA" id="ARBA00023136"/>
    </source>
</evidence>
<evidence type="ECO:0000256" key="4">
    <source>
        <dbReference type="ARBA" id="ARBA00022475"/>
    </source>
</evidence>
<dbReference type="FunFam" id="1.10.3860.10:FF:000001">
    <property type="entry name" value="C4-dicarboxylate transport protein"/>
    <property type="match status" value="1"/>
</dbReference>
<name>A0A916WBJ5_9HYPH</name>
<feature type="transmembrane region" description="Helical" evidence="9">
    <location>
        <begin position="116"/>
        <end position="141"/>
    </location>
</feature>
<dbReference type="GO" id="GO:0070778">
    <property type="term" value="P:L-aspartate transmembrane transport"/>
    <property type="evidence" value="ECO:0007669"/>
    <property type="project" value="TreeGrafter"/>
</dbReference>
<comment type="similarity">
    <text evidence="2">Belongs to the dicarboxylate/amino acid:cation symporter (DAACS) (TC 2.A.23) family.</text>
</comment>
<feature type="transmembrane region" description="Helical" evidence="9">
    <location>
        <begin position="85"/>
        <end position="104"/>
    </location>
</feature>
<protein>
    <submittedName>
        <fullName evidence="10">C4-dicarboxylate transporter DctA</fullName>
    </submittedName>
</protein>
<evidence type="ECO:0000256" key="3">
    <source>
        <dbReference type="ARBA" id="ARBA00022448"/>
    </source>
</evidence>
<dbReference type="Proteomes" id="UP000646478">
    <property type="component" value="Unassembled WGS sequence"/>
</dbReference>
<dbReference type="GO" id="GO:0005886">
    <property type="term" value="C:plasma membrane"/>
    <property type="evidence" value="ECO:0007669"/>
    <property type="project" value="UniProtKB-SubCell"/>
</dbReference>
<dbReference type="GO" id="GO:0015141">
    <property type="term" value="F:succinate transmembrane transporter activity"/>
    <property type="evidence" value="ECO:0007669"/>
    <property type="project" value="TreeGrafter"/>
</dbReference>
<dbReference type="RefSeq" id="WP_236016018.1">
    <property type="nucleotide sequence ID" value="NZ_BMHH01000002.1"/>
</dbReference>
<dbReference type="InterPro" id="IPR036458">
    <property type="entry name" value="Na:dicarbo_symporter_sf"/>
</dbReference>
<dbReference type="PANTHER" id="PTHR42865:SF1">
    <property type="entry name" value="AEROBIC C4-DICARBOXYLATE TRANSPORT PROTEIN"/>
    <property type="match status" value="1"/>
</dbReference>
<feature type="transmembrane region" description="Helical" evidence="9">
    <location>
        <begin position="153"/>
        <end position="177"/>
    </location>
</feature>
<evidence type="ECO:0000256" key="2">
    <source>
        <dbReference type="ARBA" id="ARBA00006148"/>
    </source>
</evidence>
<organism evidence="10 11">
    <name type="scientific">Brucella endophytica</name>
    <dbReference type="NCBI Taxonomy" id="1963359"/>
    <lineage>
        <taxon>Bacteria</taxon>
        <taxon>Pseudomonadati</taxon>
        <taxon>Pseudomonadota</taxon>
        <taxon>Alphaproteobacteria</taxon>
        <taxon>Hyphomicrobiales</taxon>
        <taxon>Brucellaceae</taxon>
        <taxon>Brucella/Ochrobactrum group</taxon>
        <taxon>Brucella</taxon>
    </lineage>
</organism>
<keyword evidence="8 9" id="KW-0472">Membrane</keyword>
<dbReference type="InterPro" id="IPR001991">
    <property type="entry name" value="Na-dicarboxylate_symporter"/>
</dbReference>
<feature type="transmembrane region" description="Helical" evidence="9">
    <location>
        <begin position="281"/>
        <end position="308"/>
    </location>
</feature>
<dbReference type="PANTHER" id="PTHR42865">
    <property type="entry name" value="PROTON/GLUTAMATE-ASPARTATE SYMPORTER"/>
    <property type="match status" value="1"/>
</dbReference>
<reference evidence="10" key="1">
    <citation type="journal article" date="2014" name="Int. J. Syst. Evol. Microbiol.">
        <title>Complete genome sequence of Corynebacterium casei LMG S-19264T (=DSM 44701T), isolated from a smear-ripened cheese.</title>
        <authorList>
            <consortium name="US DOE Joint Genome Institute (JGI-PGF)"/>
            <person name="Walter F."/>
            <person name="Albersmeier A."/>
            <person name="Kalinowski J."/>
            <person name="Ruckert C."/>
        </authorList>
    </citation>
    <scope>NUCLEOTIDE SEQUENCE</scope>
    <source>
        <strain evidence="10">CGMCC 1.15082</strain>
    </source>
</reference>
<dbReference type="AlphaFoldDB" id="A0A916WBJ5"/>
<evidence type="ECO:0000256" key="5">
    <source>
        <dbReference type="ARBA" id="ARBA00022692"/>
    </source>
</evidence>
<comment type="caution">
    <text evidence="10">The sequence shown here is derived from an EMBL/GenBank/DDBJ whole genome shotgun (WGS) entry which is preliminary data.</text>
</comment>
<keyword evidence="11" id="KW-1185">Reference proteome</keyword>